<evidence type="ECO:0000313" key="1">
    <source>
        <dbReference type="EMBL" id="TFK77174.1"/>
    </source>
</evidence>
<keyword evidence="2" id="KW-1185">Reference proteome</keyword>
<sequence length="571" mass="65278">MSHRILNLFTSFSHLSRQVTPPSNLTPILQSAAAQAWVRRISTTSVGHLGAPKISLSQQQQGKRQHDCRASPRTPSGDRPTSRIVRKKAPSVSPDLEKPSTSCNTSHSRDPPPSRGCPAANYIGPDIREDEGQACPGASFPYDPHSPSALSFSPSGYPWYWDELVKLGTPVIDVPLDLQPFEVIPHPTTAKRLYYNLLYIIRSRIPPPSLPALLDYHDMFPRLQSTNSYNLLISFAFRHAAFGTVQSLLSNMSSAGVPRNLETQKLEARYLVETGRWPRAIEHMPRSRTPFALVQNLPMPVLVEFFRTVRRGALGRHARSSAHIEPLAARDMSSRLAVLMQNLPVTVPEDMVDLPPRMIYMVILLMLRSSQARMALSLTESYFKALPVNLHRARLRSCLDIIHLHIALGSTKRGLERVFELRRMLVSLLALHPFFRPTSTTLFLLLSGLKKSKRCGTVAWSILRQFKKQWSDRVIDSRVRRRVASLALKEGRMDLVEQLAESEERWRRIRNLWNSERGVTHRKYWVPRQQRRLRPPSRTVFRKDGRERRLWVVLHKRIYQAQVKRNQAKGT</sequence>
<name>A0ACD3BHL6_9AGAR</name>
<evidence type="ECO:0000313" key="2">
    <source>
        <dbReference type="Proteomes" id="UP000308600"/>
    </source>
</evidence>
<proteinExistence type="predicted"/>
<protein>
    <submittedName>
        <fullName evidence="1">Uncharacterized protein</fullName>
    </submittedName>
</protein>
<dbReference type="EMBL" id="ML208259">
    <property type="protein sequence ID" value="TFK77174.1"/>
    <property type="molecule type" value="Genomic_DNA"/>
</dbReference>
<dbReference type="Proteomes" id="UP000308600">
    <property type="component" value="Unassembled WGS sequence"/>
</dbReference>
<gene>
    <name evidence="1" type="ORF">BDN72DRAFT_30657</name>
</gene>
<accession>A0ACD3BHL6</accession>
<reference evidence="1 2" key="1">
    <citation type="journal article" date="2019" name="Nat. Ecol. Evol.">
        <title>Megaphylogeny resolves global patterns of mushroom evolution.</title>
        <authorList>
            <person name="Varga T."/>
            <person name="Krizsan K."/>
            <person name="Foldi C."/>
            <person name="Dima B."/>
            <person name="Sanchez-Garcia M."/>
            <person name="Sanchez-Ramirez S."/>
            <person name="Szollosi G.J."/>
            <person name="Szarkandi J.G."/>
            <person name="Papp V."/>
            <person name="Albert L."/>
            <person name="Andreopoulos W."/>
            <person name="Angelini C."/>
            <person name="Antonin V."/>
            <person name="Barry K.W."/>
            <person name="Bougher N.L."/>
            <person name="Buchanan P."/>
            <person name="Buyck B."/>
            <person name="Bense V."/>
            <person name="Catcheside P."/>
            <person name="Chovatia M."/>
            <person name="Cooper J."/>
            <person name="Damon W."/>
            <person name="Desjardin D."/>
            <person name="Finy P."/>
            <person name="Geml J."/>
            <person name="Haridas S."/>
            <person name="Hughes K."/>
            <person name="Justo A."/>
            <person name="Karasinski D."/>
            <person name="Kautmanova I."/>
            <person name="Kiss B."/>
            <person name="Kocsube S."/>
            <person name="Kotiranta H."/>
            <person name="LaButti K.M."/>
            <person name="Lechner B.E."/>
            <person name="Liimatainen K."/>
            <person name="Lipzen A."/>
            <person name="Lukacs Z."/>
            <person name="Mihaltcheva S."/>
            <person name="Morgado L.N."/>
            <person name="Niskanen T."/>
            <person name="Noordeloos M.E."/>
            <person name="Ohm R.A."/>
            <person name="Ortiz-Santana B."/>
            <person name="Ovrebo C."/>
            <person name="Racz N."/>
            <person name="Riley R."/>
            <person name="Savchenko A."/>
            <person name="Shiryaev A."/>
            <person name="Soop K."/>
            <person name="Spirin V."/>
            <person name="Szebenyi C."/>
            <person name="Tomsovsky M."/>
            <person name="Tulloss R.E."/>
            <person name="Uehling J."/>
            <person name="Grigoriev I.V."/>
            <person name="Vagvolgyi C."/>
            <person name="Papp T."/>
            <person name="Martin F.M."/>
            <person name="Miettinen O."/>
            <person name="Hibbett D.S."/>
            <person name="Nagy L.G."/>
        </authorList>
    </citation>
    <scope>NUCLEOTIDE SEQUENCE [LARGE SCALE GENOMIC DNA]</scope>
    <source>
        <strain evidence="1 2">NL-1719</strain>
    </source>
</reference>
<organism evidence="1 2">
    <name type="scientific">Pluteus cervinus</name>
    <dbReference type="NCBI Taxonomy" id="181527"/>
    <lineage>
        <taxon>Eukaryota</taxon>
        <taxon>Fungi</taxon>
        <taxon>Dikarya</taxon>
        <taxon>Basidiomycota</taxon>
        <taxon>Agaricomycotina</taxon>
        <taxon>Agaricomycetes</taxon>
        <taxon>Agaricomycetidae</taxon>
        <taxon>Agaricales</taxon>
        <taxon>Pluteineae</taxon>
        <taxon>Pluteaceae</taxon>
        <taxon>Pluteus</taxon>
    </lineage>
</organism>